<proteinExistence type="predicted"/>
<feature type="transmembrane region" description="Helical" evidence="1">
    <location>
        <begin position="158"/>
        <end position="181"/>
    </location>
</feature>
<keyword evidence="3" id="KW-1185">Reference proteome</keyword>
<dbReference type="Proteomes" id="UP000290545">
    <property type="component" value="Unassembled WGS sequence"/>
</dbReference>
<gene>
    <name evidence="2" type="ORF">ESB13_10760</name>
</gene>
<dbReference type="InterPro" id="IPR046487">
    <property type="entry name" value="DUF6580"/>
</dbReference>
<dbReference type="EMBL" id="SDHZ01000001">
    <property type="protein sequence ID" value="RXK87233.1"/>
    <property type="molecule type" value="Genomic_DNA"/>
</dbReference>
<feature type="transmembrane region" description="Helical" evidence="1">
    <location>
        <begin position="53"/>
        <end position="74"/>
    </location>
</feature>
<keyword evidence="1" id="KW-0812">Transmembrane</keyword>
<keyword evidence="1" id="KW-1133">Transmembrane helix</keyword>
<name>A0A4Q1DEW9_9BACT</name>
<sequence length="196" mass="22016">MKSTKSIVIALCLLIVVAAVYRVFPNRPWGFTPQYAMAIFSGAIFIKNKKWAFALPIISMFVGDLFYHGLYNLGMTNTPGFYEGQWQNYLLFALLTSMGFLMKKINVLSVLLSSVAAPTVFFILSNFVVWAGWQGTRGLNRPRTFEGLMMAYNDAIPFTFPGGIYSTLLFSAILFGGYFLIKRAAPRSEENLQRLA</sequence>
<accession>A0A4Q1DEW9</accession>
<dbReference type="OrthoDB" id="9806699at2"/>
<feature type="transmembrane region" description="Helical" evidence="1">
    <location>
        <begin position="109"/>
        <end position="133"/>
    </location>
</feature>
<protein>
    <submittedName>
        <fullName evidence="2">Uncharacterized protein</fullName>
    </submittedName>
</protein>
<feature type="transmembrane region" description="Helical" evidence="1">
    <location>
        <begin position="86"/>
        <end position="102"/>
    </location>
</feature>
<comment type="caution">
    <text evidence="2">The sequence shown here is derived from an EMBL/GenBank/DDBJ whole genome shotgun (WGS) entry which is preliminary data.</text>
</comment>
<keyword evidence="1" id="KW-0472">Membrane</keyword>
<dbReference type="Pfam" id="PF20221">
    <property type="entry name" value="DUF6580"/>
    <property type="match status" value="1"/>
</dbReference>
<reference evidence="2 3" key="1">
    <citation type="submission" date="2019-01" db="EMBL/GenBank/DDBJ databases">
        <title>Filimonas sp. strain TTM-71.</title>
        <authorList>
            <person name="Chen W.-M."/>
        </authorList>
    </citation>
    <scope>NUCLEOTIDE SEQUENCE [LARGE SCALE GENOMIC DNA]</scope>
    <source>
        <strain evidence="2 3">TTM-71</strain>
    </source>
</reference>
<dbReference type="AlphaFoldDB" id="A0A4Q1DEW9"/>
<evidence type="ECO:0000313" key="3">
    <source>
        <dbReference type="Proteomes" id="UP000290545"/>
    </source>
</evidence>
<dbReference type="RefSeq" id="WP_129002983.1">
    <property type="nucleotide sequence ID" value="NZ_SDHZ01000001.1"/>
</dbReference>
<feature type="transmembrane region" description="Helical" evidence="1">
    <location>
        <begin position="28"/>
        <end position="46"/>
    </location>
</feature>
<evidence type="ECO:0000256" key="1">
    <source>
        <dbReference type="SAM" id="Phobius"/>
    </source>
</evidence>
<organism evidence="2 3">
    <name type="scientific">Filimonas effusa</name>
    <dbReference type="NCBI Taxonomy" id="2508721"/>
    <lineage>
        <taxon>Bacteria</taxon>
        <taxon>Pseudomonadati</taxon>
        <taxon>Bacteroidota</taxon>
        <taxon>Chitinophagia</taxon>
        <taxon>Chitinophagales</taxon>
        <taxon>Chitinophagaceae</taxon>
        <taxon>Filimonas</taxon>
    </lineage>
</organism>
<evidence type="ECO:0000313" key="2">
    <source>
        <dbReference type="EMBL" id="RXK87233.1"/>
    </source>
</evidence>